<feature type="region of interest" description="Disordered" evidence="1">
    <location>
        <begin position="1"/>
        <end position="49"/>
    </location>
</feature>
<accession>A0A6J4R6U5</accession>
<organism evidence="2">
    <name type="scientific">uncultured Rubrobacteraceae bacterium</name>
    <dbReference type="NCBI Taxonomy" id="349277"/>
    <lineage>
        <taxon>Bacteria</taxon>
        <taxon>Bacillati</taxon>
        <taxon>Actinomycetota</taxon>
        <taxon>Rubrobacteria</taxon>
        <taxon>Rubrobacterales</taxon>
        <taxon>Rubrobacteraceae</taxon>
        <taxon>environmental samples</taxon>
    </lineage>
</organism>
<feature type="compositionally biased region" description="Basic and acidic residues" evidence="1">
    <location>
        <begin position="1"/>
        <end position="18"/>
    </location>
</feature>
<feature type="compositionally biased region" description="Basic and acidic residues" evidence="1">
    <location>
        <begin position="37"/>
        <end position="49"/>
    </location>
</feature>
<evidence type="ECO:0000313" key="2">
    <source>
        <dbReference type="EMBL" id="CAA9460742.1"/>
    </source>
</evidence>
<evidence type="ECO:0000256" key="1">
    <source>
        <dbReference type="SAM" id="MobiDB-lite"/>
    </source>
</evidence>
<protein>
    <submittedName>
        <fullName evidence="2">Uncharacterized protein</fullName>
    </submittedName>
</protein>
<name>A0A6J4R6U5_9ACTN</name>
<feature type="non-terminal residue" evidence="2">
    <location>
        <position position="49"/>
    </location>
</feature>
<sequence length="49" mass="5558">ESCSRTRDRREFAPDTRRRYAAGDGSSDPGGRARRGTRPDDPRDLPLRV</sequence>
<gene>
    <name evidence="2" type="ORF">AVDCRST_MAG25-824</name>
</gene>
<dbReference type="AlphaFoldDB" id="A0A6J4R6U5"/>
<reference evidence="2" key="1">
    <citation type="submission" date="2020-02" db="EMBL/GenBank/DDBJ databases">
        <authorList>
            <person name="Meier V. D."/>
        </authorList>
    </citation>
    <scope>NUCLEOTIDE SEQUENCE</scope>
    <source>
        <strain evidence="2">AVDCRST_MAG25</strain>
    </source>
</reference>
<proteinExistence type="predicted"/>
<feature type="non-terminal residue" evidence="2">
    <location>
        <position position="1"/>
    </location>
</feature>
<dbReference type="EMBL" id="CADCVI010000052">
    <property type="protein sequence ID" value="CAA9460742.1"/>
    <property type="molecule type" value="Genomic_DNA"/>
</dbReference>